<dbReference type="NCBIfam" id="TIGR00219">
    <property type="entry name" value="mreC"/>
    <property type="match status" value="1"/>
</dbReference>
<dbReference type="RefSeq" id="WP_119909632.1">
    <property type="nucleotide sequence ID" value="NZ_QZCH01000003.1"/>
</dbReference>
<protein>
    <recommendedName>
        <fullName evidence="2 5">Cell shape-determining protein MreC</fullName>
    </recommendedName>
    <alternativeName>
        <fullName evidence="4 5">Cell shape protein MreC</fullName>
    </alternativeName>
</protein>
<evidence type="ECO:0000256" key="2">
    <source>
        <dbReference type="ARBA" id="ARBA00013855"/>
    </source>
</evidence>
<keyword evidence="3 5" id="KW-0133">Cell shape</keyword>
<dbReference type="GO" id="GO:0005886">
    <property type="term" value="C:plasma membrane"/>
    <property type="evidence" value="ECO:0007669"/>
    <property type="project" value="TreeGrafter"/>
</dbReference>
<comment type="caution">
    <text evidence="9">The sequence shown here is derived from an EMBL/GenBank/DDBJ whole genome shotgun (WGS) entry which is preliminary data.</text>
</comment>
<evidence type="ECO:0000256" key="7">
    <source>
        <dbReference type="SAM" id="MobiDB-lite"/>
    </source>
</evidence>
<dbReference type="Gene3D" id="2.40.10.350">
    <property type="entry name" value="Rod shape-determining protein MreC, domain 2"/>
    <property type="match status" value="1"/>
</dbReference>
<feature type="domain" description="Rod shape-determining protein MreC beta-barrel core" evidence="8">
    <location>
        <begin position="123"/>
        <end position="270"/>
    </location>
</feature>
<dbReference type="PIRSF" id="PIRSF038471">
    <property type="entry name" value="MreC"/>
    <property type="match status" value="1"/>
</dbReference>
<evidence type="ECO:0000313" key="10">
    <source>
        <dbReference type="Proteomes" id="UP000283255"/>
    </source>
</evidence>
<dbReference type="PANTHER" id="PTHR34138">
    <property type="entry name" value="CELL SHAPE-DETERMINING PROTEIN MREC"/>
    <property type="match status" value="1"/>
</dbReference>
<comment type="similarity">
    <text evidence="1 5">Belongs to the MreC family.</text>
</comment>
<dbReference type="InterPro" id="IPR055342">
    <property type="entry name" value="MreC_beta-barrel_core"/>
</dbReference>
<sequence>MKPIFGRGPSLQLRLLLAVIASVSLILLDSKLNLLSPYRVYLNSLVSPLQYVANAPSQLLDTVAEKVVSREQLQADNKDLEQQIFLVRSDLLLMDSLKEENNRLRKLLGSPLRGDARKMVAEIMEVDSDPFTHQVVIDKGSLNGVFEGQPVVNDQGVVGQVLRVGSTTSRILLITDISHGIPVRVQRNDMRTLANGTGELDKLDIPYIPHSTDIQEGDVLVTSGLGGRFPEGYPVATVEQFEYDQGMPYARVQASPVVALDRIRYLLLLWPDDKPNKAAILGPEQTGAANDASIDSHDDNSHENGPETSSDNIVTEEVEASMQSSEANNG</sequence>
<evidence type="ECO:0000256" key="4">
    <source>
        <dbReference type="ARBA" id="ARBA00032089"/>
    </source>
</evidence>
<evidence type="ECO:0000313" key="9">
    <source>
        <dbReference type="EMBL" id="RJG49986.1"/>
    </source>
</evidence>
<evidence type="ECO:0000259" key="8">
    <source>
        <dbReference type="Pfam" id="PF04085"/>
    </source>
</evidence>
<dbReference type="EMBL" id="QZCH01000003">
    <property type="protein sequence ID" value="RJG49986.1"/>
    <property type="molecule type" value="Genomic_DNA"/>
</dbReference>
<feature type="compositionally biased region" description="Polar residues" evidence="7">
    <location>
        <begin position="321"/>
        <end position="330"/>
    </location>
</feature>
<reference evidence="9 10" key="1">
    <citation type="submission" date="2018-09" db="EMBL/GenBank/DDBJ databases">
        <authorList>
            <person name="Wang F."/>
        </authorList>
    </citation>
    <scope>NUCLEOTIDE SEQUENCE [LARGE SCALE GENOMIC DNA]</scope>
    <source>
        <strain evidence="9 10">PLHSC7-2</strain>
    </source>
</reference>
<dbReference type="InterPro" id="IPR007221">
    <property type="entry name" value="MreC"/>
</dbReference>
<keyword evidence="10" id="KW-1185">Reference proteome</keyword>
<comment type="function">
    <text evidence="5">Involved in formation and maintenance of cell shape.</text>
</comment>
<proteinExistence type="inferred from homology"/>
<dbReference type="Pfam" id="PF04085">
    <property type="entry name" value="MreC"/>
    <property type="match status" value="1"/>
</dbReference>
<gene>
    <name evidence="9" type="primary">mreC</name>
    <name evidence="9" type="ORF">D1Z90_04900</name>
</gene>
<name>A0A418YI30_9GAMM</name>
<dbReference type="AlphaFoldDB" id="A0A418YI30"/>
<organism evidence="9 10">
    <name type="scientific">Motilimonas pumila</name>
    <dbReference type="NCBI Taxonomy" id="2303987"/>
    <lineage>
        <taxon>Bacteria</taxon>
        <taxon>Pseudomonadati</taxon>
        <taxon>Pseudomonadota</taxon>
        <taxon>Gammaproteobacteria</taxon>
        <taxon>Alteromonadales</taxon>
        <taxon>Alteromonadales genera incertae sedis</taxon>
        <taxon>Motilimonas</taxon>
    </lineage>
</organism>
<dbReference type="GO" id="GO:0008360">
    <property type="term" value="P:regulation of cell shape"/>
    <property type="evidence" value="ECO:0007669"/>
    <property type="project" value="UniProtKB-KW"/>
</dbReference>
<evidence type="ECO:0000256" key="5">
    <source>
        <dbReference type="PIRNR" id="PIRNR038471"/>
    </source>
</evidence>
<dbReference type="Proteomes" id="UP000283255">
    <property type="component" value="Unassembled WGS sequence"/>
</dbReference>
<feature type="coiled-coil region" evidence="6">
    <location>
        <begin position="63"/>
        <end position="90"/>
    </location>
</feature>
<evidence type="ECO:0000256" key="6">
    <source>
        <dbReference type="SAM" id="Coils"/>
    </source>
</evidence>
<dbReference type="InterPro" id="IPR042177">
    <property type="entry name" value="Cell/Rod_1"/>
</dbReference>
<feature type="compositionally biased region" description="Basic and acidic residues" evidence="7">
    <location>
        <begin position="294"/>
        <end position="305"/>
    </location>
</feature>
<evidence type="ECO:0000256" key="3">
    <source>
        <dbReference type="ARBA" id="ARBA00022960"/>
    </source>
</evidence>
<evidence type="ECO:0000256" key="1">
    <source>
        <dbReference type="ARBA" id="ARBA00009369"/>
    </source>
</evidence>
<dbReference type="Gene3D" id="2.40.10.340">
    <property type="entry name" value="Rod shape-determining protein MreC, domain 1"/>
    <property type="match status" value="1"/>
</dbReference>
<dbReference type="OrthoDB" id="9808025at2"/>
<dbReference type="InterPro" id="IPR042175">
    <property type="entry name" value="Cell/Rod_MreC_2"/>
</dbReference>
<feature type="region of interest" description="Disordered" evidence="7">
    <location>
        <begin position="279"/>
        <end position="330"/>
    </location>
</feature>
<reference evidence="9 10" key="2">
    <citation type="submission" date="2019-01" db="EMBL/GenBank/DDBJ databases">
        <title>Motilimonas pumilus sp. nov., isolated from the gut of sea cucumber (Apostichopus japonicus).</title>
        <authorList>
            <person name="Wang F.-Q."/>
            <person name="Ren L.-H."/>
            <person name="Lin Y.-W."/>
            <person name="Sun G.-H."/>
            <person name="Du Z.-J."/>
            <person name="Zhao J.-X."/>
            <person name="Liu X.-J."/>
            <person name="Liu L.-J."/>
        </authorList>
    </citation>
    <scope>NUCLEOTIDE SEQUENCE [LARGE SCALE GENOMIC DNA]</scope>
    <source>
        <strain evidence="9 10">PLHSC7-2</strain>
    </source>
</reference>
<keyword evidence="6" id="KW-0175">Coiled coil</keyword>
<accession>A0A418YI30</accession>
<dbReference type="PANTHER" id="PTHR34138:SF1">
    <property type="entry name" value="CELL SHAPE-DETERMINING PROTEIN MREC"/>
    <property type="match status" value="1"/>
</dbReference>